<protein>
    <submittedName>
        <fullName evidence="1">Uncharacterized protein</fullName>
    </submittedName>
</protein>
<evidence type="ECO:0000313" key="1">
    <source>
        <dbReference type="EMBL" id="SBT05858.1"/>
    </source>
</evidence>
<dbReference type="Proteomes" id="UP000199600">
    <property type="component" value="Unassembled WGS sequence"/>
</dbReference>
<organism evidence="1 2">
    <name type="scientific">Candidatus Propionivibrio aalborgensis</name>
    <dbReference type="NCBI Taxonomy" id="1860101"/>
    <lineage>
        <taxon>Bacteria</taxon>
        <taxon>Pseudomonadati</taxon>
        <taxon>Pseudomonadota</taxon>
        <taxon>Betaproteobacteria</taxon>
        <taxon>Rhodocyclales</taxon>
        <taxon>Rhodocyclaceae</taxon>
        <taxon>Propionivibrio</taxon>
    </lineage>
</organism>
<gene>
    <name evidence="1" type="ORF">PROAA_1690003</name>
</gene>
<dbReference type="EMBL" id="FLQY01000078">
    <property type="protein sequence ID" value="SBT05858.1"/>
    <property type="molecule type" value="Genomic_DNA"/>
</dbReference>
<sequence length="56" mass="6337">MYNRPAKFADCLSGGGDIGRKMPANEGFTLWRKNCLALIDCQISRSHRGQQIRQRA</sequence>
<evidence type="ECO:0000313" key="2">
    <source>
        <dbReference type="Proteomes" id="UP000199600"/>
    </source>
</evidence>
<dbReference type="AlphaFoldDB" id="A0A1A8XPJ1"/>
<reference evidence="1 2" key="1">
    <citation type="submission" date="2016-06" db="EMBL/GenBank/DDBJ databases">
        <authorList>
            <person name="Kjaerup R.B."/>
            <person name="Dalgaard T.S."/>
            <person name="Juul-Madsen H.R."/>
        </authorList>
    </citation>
    <scope>NUCLEOTIDE SEQUENCE [LARGE SCALE GENOMIC DNA]</scope>
    <source>
        <strain evidence="1">2</strain>
    </source>
</reference>
<accession>A0A1A8XPJ1</accession>
<proteinExistence type="predicted"/>
<name>A0A1A8XPJ1_9RHOO</name>
<keyword evidence="2" id="KW-1185">Reference proteome</keyword>